<dbReference type="PROSITE" id="PS50949">
    <property type="entry name" value="HTH_GNTR"/>
    <property type="match status" value="1"/>
</dbReference>
<dbReference type="CDD" id="cd00609">
    <property type="entry name" value="AAT_like"/>
    <property type="match status" value="1"/>
</dbReference>
<sequence length="467" mass="48986">MDVSLGLRLDREARQPLSTQIADGIRAAIGDGRLAPGARLPSWNDLAAQLGVARGTVRMAYEALADAQLVVPSGAAGTRVAKRLPSPRPVPTPARARAAFGTFPSGHTSPLPFQLGVPAADLFPAPLWTRLVAQAARDTVGSAADYPDPGGEAGLRTEVAAYLAMARGLACQPSQVFITQGYSGALGAILRALRVRGADAWFEEPGYPFARTALGWAGLQAVPVPVDAEGIDIDAGRARAPHAALALVTPGQQAPLGTTMSLERRLALLEWAHAGERWIIEDDYLGELQLARRAAPALASMDADRVIHVGTFSKTMSPGLRMGYAVVPRRLVAPMREVVGTLAPAPAPLLQRAVERFLHEGHYLRHLRRMKRAYASRRDALAAALAGEGHAVEGAGLALCLPLPEGTNDVALARAAHAAELAPIPLSPWYAGTASRPGFLLGVTNVHENAAATLAARLAALIRGATG</sequence>
<protein>
    <submittedName>
        <fullName evidence="7">GntR family transcriptional regulator</fullName>
    </submittedName>
</protein>
<evidence type="ECO:0000259" key="6">
    <source>
        <dbReference type="PROSITE" id="PS50949"/>
    </source>
</evidence>
<evidence type="ECO:0000256" key="1">
    <source>
        <dbReference type="ARBA" id="ARBA00005384"/>
    </source>
</evidence>
<dbReference type="PANTHER" id="PTHR46577">
    <property type="entry name" value="HTH-TYPE TRANSCRIPTIONAL REGULATORY PROTEIN GABR"/>
    <property type="match status" value="1"/>
</dbReference>
<dbReference type="Pfam" id="PF00392">
    <property type="entry name" value="GntR"/>
    <property type="match status" value="1"/>
</dbReference>
<dbReference type="GO" id="GO:0030170">
    <property type="term" value="F:pyridoxal phosphate binding"/>
    <property type="evidence" value="ECO:0007669"/>
    <property type="project" value="InterPro"/>
</dbReference>
<keyword evidence="3" id="KW-0805">Transcription regulation</keyword>
<dbReference type="Gene3D" id="1.10.10.10">
    <property type="entry name" value="Winged helix-like DNA-binding domain superfamily/Winged helix DNA-binding domain"/>
    <property type="match status" value="1"/>
</dbReference>
<name>A0A0F3KA85_9GAMM</name>
<gene>
    <name evidence="7" type="ORF">VI08_17045</name>
</gene>
<dbReference type="SUPFAM" id="SSF46785">
    <property type="entry name" value="Winged helix' DNA-binding domain"/>
    <property type="match status" value="1"/>
</dbReference>
<reference evidence="7 8" key="1">
    <citation type="submission" date="2015-03" db="EMBL/GenBank/DDBJ databases">
        <title>Draft genome sequence of Luteibacter yeojuensis strain SU11.</title>
        <authorList>
            <person name="Sulaiman J."/>
            <person name="Priya K."/>
            <person name="Chan K.-G."/>
        </authorList>
    </citation>
    <scope>NUCLEOTIDE SEQUENCE [LARGE SCALE GENOMIC DNA]</scope>
    <source>
        <strain evidence="7 8">SU11</strain>
    </source>
</reference>
<dbReference type="AlphaFoldDB" id="A0A0F3KA85"/>
<keyword evidence="8" id="KW-1185">Reference proteome</keyword>
<keyword evidence="2" id="KW-0663">Pyridoxal phosphate</keyword>
<dbReference type="InterPro" id="IPR051446">
    <property type="entry name" value="HTH_trans_reg/aminotransferase"/>
</dbReference>
<dbReference type="SMART" id="SM00345">
    <property type="entry name" value="HTH_GNTR"/>
    <property type="match status" value="1"/>
</dbReference>
<dbReference type="Proteomes" id="UP000033651">
    <property type="component" value="Unassembled WGS sequence"/>
</dbReference>
<comment type="caution">
    <text evidence="7">The sequence shown here is derived from an EMBL/GenBank/DDBJ whole genome shotgun (WGS) entry which is preliminary data.</text>
</comment>
<dbReference type="GO" id="GO:0003677">
    <property type="term" value="F:DNA binding"/>
    <property type="evidence" value="ECO:0007669"/>
    <property type="project" value="UniProtKB-KW"/>
</dbReference>
<keyword evidence="5" id="KW-0804">Transcription</keyword>
<dbReference type="Gene3D" id="3.40.640.10">
    <property type="entry name" value="Type I PLP-dependent aspartate aminotransferase-like (Major domain)"/>
    <property type="match status" value="1"/>
</dbReference>
<dbReference type="RefSeq" id="WP_045830878.1">
    <property type="nucleotide sequence ID" value="NZ_JZRB01000045.1"/>
</dbReference>
<evidence type="ECO:0000313" key="8">
    <source>
        <dbReference type="Proteomes" id="UP000033651"/>
    </source>
</evidence>
<dbReference type="PANTHER" id="PTHR46577:SF1">
    <property type="entry name" value="HTH-TYPE TRANSCRIPTIONAL REGULATORY PROTEIN GABR"/>
    <property type="match status" value="1"/>
</dbReference>
<dbReference type="InterPro" id="IPR036388">
    <property type="entry name" value="WH-like_DNA-bd_sf"/>
</dbReference>
<dbReference type="InterPro" id="IPR036390">
    <property type="entry name" value="WH_DNA-bd_sf"/>
</dbReference>
<evidence type="ECO:0000256" key="2">
    <source>
        <dbReference type="ARBA" id="ARBA00022898"/>
    </source>
</evidence>
<dbReference type="OrthoDB" id="9808770at2"/>
<evidence type="ECO:0000256" key="5">
    <source>
        <dbReference type="ARBA" id="ARBA00023163"/>
    </source>
</evidence>
<proteinExistence type="inferred from homology"/>
<accession>A0A0F3KA85</accession>
<evidence type="ECO:0000256" key="4">
    <source>
        <dbReference type="ARBA" id="ARBA00023125"/>
    </source>
</evidence>
<dbReference type="InterPro" id="IPR004839">
    <property type="entry name" value="Aminotransferase_I/II_large"/>
</dbReference>
<evidence type="ECO:0000313" key="7">
    <source>
        <dbReference type="EMBL" id="KJV28123.1"/>
    </source>
</evidence>
<evidence type="ECO:0000256" key="3">
    <source>
        <dbReference type="ARBA" id="ARBA00023015"/>
    </source>
</evidence>
<dbReference type="GO" id="GO:0003700">
    <property type="term" value="F:DNA-binding transcription factor activity"/>
    <property type="evidence" value="ECO:0007669"/>
    <property type="project" value="InterPro"/>
</dbReference>
<dbReference type="InterPro" id="IPR015421">
    <property type="entry name" value="PyrdxlP-dep_Trfase_major"/>
</dbReference>
<dbReference type="Pfam" id="PF00155">
    <property type="entry name" value="Aminotran_1_2"/>
    <property type="match status" value="1"/>
</dbReference>
<comment type="similarity">
    <text evidence="1">In the C-terminal section; belongs to the class-I pyridoxal-phosphate-dependent aminotransferase family.</text>
</comment>
<dbReference type="SUPFAM" id="SSF53383">
    <property type="entry name" value="PLP-dependent transferases"/>
    <property type="match status" value="1"/>
</dbReference>
<dbReference type="CDD" id="cd07377">
    <property type="entry name" value="WHTH_GntR"/>
    <property type="match status" value="1"/>
</dbReference>
<dbReference type="PATRIC" id="fig|345309.4.peg.3189"/>
<organism evidence="7 8">
    <name type="scientific">Luteibacter yeojuensis</name>
    <dbReference type="NCBI Taxonomy" id="345309"/>
    <lineage>
        <taxon>Bacteria</taxon>
        <taxon>Pseudomonadati</taxon>
        <taxon>Pseudomonadota</taxon>
        <taxon>Gammaproteobacteria</taxon>
        <taxon>Lysobacterales</taxon>
        <taxon>Rhodanobacteraceae</taxon>
        <taxon>Luteibacter</taxon>
    </lineage>
</organism>
<feature type="domain" description="HTH gntR-type" evidence="6">
    <location>
        <begin position="15"/>
        <end position="83"/>
    </location>
</feature>
<dbReference type="InterPro" id="IPR015424">
    <property type="entry name" value="PyrdxlP-dep_Trfase"/>
</dbReference>
<dbReference type="InterPro" id="IPR000524">
    <property type="entry name" value="Tscrpt_reg_HTH_GntR"/>
</dbReference>
<keyword evidence="4" id="KW-0238">DNA-binding</keyword>
<dbReference type="EMBL" id="JZRB01000045">
    <property type="protein sequence ID" value="KJV28123.1"/>
    <property type="molecule type" value="Genomic_DNA"/>
</dbReference>